<sequence length="117" mass="13643">MTVINKLQQALTTAKGLQADLKTFSMDTEDQQAQQMYSQLSSNLDNAVQMLQSRVDYVNSEEPQYQQETMGMQQPKNQQQNSLQSQMSNSQQQEQQKQQQQQQLQNKMQNKQQNKLK</sequence>
<dbReference type="OrthoDB" id="2902550at2"/>
<evidence type="ECO:0000256" key="1">
    <source>
        <dbReference type="SAM" id="MobiDB-lite"/>
    </source>
</evidence>
<dbReference type="InterPro" id="IPR012452">
    <property type="entry name" value="DUF1657"/>
</dbReference>
<feature type="compositionally biased region" description="Low complexity" evidence="1">
    <location>
        <begin position="72"/>
        <end position="117"/>
    </location>
</feature>
<keyword evidence="3" id="KW-1185">Reference proteome</keyword>
<dbReference type="eggNOG" id="ENOG5033AT1">
    <property type="taxonomic scope" value="Bacteria"/>
</dbReference>
<feature type="region of interest" description="Disordered" evidence="1">
    <location>
        <begin position="55"/>
        <end position="117"/>
    </location>
</feature>
<dbReference type="EMBL" id="CP000724">
    <property type="protein sequence ID" value="ABR47561.1"/>
    <property type="molecule type" value="Genomic_DNA"/>
</dbReference>
<accession>A6TMZ3</accession>
<evidence type="ECO:0000313" key="3">
    <source>
        <dbReference type="Proteomes" id="UP000001572"/>
    </source>
</evidence>
<evidence type="ECO:0000313" key="2">
    <source>
        <dbReference type="EMBL" id="ABR47561.1"/>
    </source>
</evidence>
<gene>
    <name evidence="2" type="ordered locus">Amet_1361</name>
</gene>
<reference evidence="3" key="1">
    <citation type="journal article" date="2016" name="Genome Announc.">
        <title>Complete genome sequence of Alkaliphilus metalliredigens strain QYMF, an alkaliphilic and metal-reducing bacterium isolated from borax-contaminated leachate ponds.</title>
        <authorList>
            <person name="Hwang C."/>
            <person name="Copeland A."/>
            <person name="Lucas S."/>
            <person name="Lapidus A."/>
            <person name="Barry K."/>
            <person name="Detter J.C."/>
            <person name="Glavina Del Rio T."/>
            <person name="Hammon N."/>
            <person name="Israni S."/>
            <person name="Dalin E."/>
            <person name="Tice H."/>
            <person name="Pitluck S."/>
            <person name="Chertkov O."/>
            <person name="Brettin T."/>
            <person name="Bruce D."/>
            <person name="Han C."/>
            <person name="Schmutz J."/>
            <person name="Larimer F."/>
            <person name="Land M.L."/>
            <person name="Hauser L."/>
            <person name="Kyrpides N."/>
            <person name="Mikhailova N."/>
            <person name="Ye Q."/>
            <person name="Zhou J."/>
            <person name="Richardson P."/>
            <person name="Fields M.W."/>
        </authorList>
    </citation>
    <scope>NUCLEOTIDE SEQUENCE [LARGE SCALE GENOMIC DNA]</scope>
    <source>
        <strain evidence="3">QYMF</strain>
    </source>
</reference>
<evidence type="ECO:0008006" key="4">
    <source>
        <dbReference type="Google" id="ProtNLM"/>
    </source>
</evidence>
<dbReference type="STRING" id="293826.Amet_1361"/>
<feature type="compositionally biased region" description="Polar residues" evidence="1">
    <location>
        <begin position="61"/>
        <end position="71"/>
    </location>
</feature>
<protein>
    <recommendedName>
        <fullName evidence="4">DUF1657 domain-containing protein</fullName>
    </recommendedName>
</protein>
<dbReference type="HOGENOM" id="CLU_2079771_0_0_9"/>
<proteinExistence type="predicted"/>
<dbReference type="RefSeq" id="WP_012062602.1">
    <property type="nucleotide sequence ID" value="NC_009633.1"/>
</dbReference>
<dbReference type="Proteomes" id="UP000001572">
    <property type="component" value="Chromosome"/>
</dbReference>
<dbReference type="Pfam" id="PF07870">
    <property type="entry name" value="DUF1657"/>
    <property type="match status" value="1"/>
</dbReference>
<dbReference type="AlphaFoldDB" id="A6TMZ3"/>
<name>A6TMZ3_ALKMQ</name>
<dbReference type="KEGG" id="amt:Amet_1361"/>
<organism evidence="2 3">
    <name type="scientific">Alkaliphilus metalliredigens (strain QYMF)</name>
    <dbReference type="NCBI Taxonomy" id="293826"/>
    <lineage>
        <taxon>Bacteria</taxon>
        <taxon>Bacillati</taxon>
        <taxon>Bacillota</taxon>
        <taxon>Clostridia</taxon>
        <taxon>Peptostreptococcales</taxon>
        <taxon>Natronincolaceae</taxon>
        <taxon>Alkaliphilus</taxon>
    </lineage>
</organism>